<feature type="transmembrane region" description="Helical" evidence="1">
    <location>
        <begin position="6"/>
        <end position="27"/>
    </location>
</feature>
<dbReference type="AlphaFoldDB" id="A0A377HP43"/>
<keyword evidence="1" id="KW-1133">Transmembrane helix</keyword>
<gene>
    <name evidence="2" type="ORF">NCTC11645_01854</name>
</gene>
<protein>
    <submittedName>
        <fullName evidence="2">Uncharacterized protein</fullName>
    </submittedName>
</protein>
<evidence type="ECO:0000313" key="3">
    <source>
        <dbReference type="Proteomes" id="UP000254512"/>
    </source>
</evidence>
<evidence type="ECO:0000256" key="1">
    <source>
        <dbReference type="SAM" id="Phobius"/>
    </source>
</evidence>
<evidence type="ECO:0000313" key="2">
    <source>
        <dbReference type="EMBL" id="STO57462.1"/>
    </source>
</evidence>
<dbReference type="EMBL" id="UGHD01000002">
    <property type="protein sequence ID" value="STO57462.1"/>
    <property type="molecule type" value="Genomic_DNA"/>
</dbReference>
<keyword evidence="1" id="KW-0812">Transmembrane</keyword>
<reference evidence="2 3" key="1">
    <citation type="submission" date="2018-06" db="EMBL/GenBank/DDBJ databases">
        <authorList>
            <consortium name="Pathogen Informatics"/>
            <person name="Doyle S."/>
        </authorList>
    </citation>
    <scope>NUCLEOTIDE SEQUENCE [LARGE SCALE GENOMIC DNA]</scope>
    <source>
        <strain evidence="2 3">NCTC11645</strain>
    </source>
</reference>
<proteinExistence type="predicted"/>
<name>A0A377HP43_GRIHO</name>
<sequence>MTKKEIATRLGLAVAGMVLGAYTIKFLKQGKLL</sequence>
<keyword evidence="1" id="KW-0472">Membrane</keyword>
<accession>A0A377HP43</accession>
<organism evidence="2 3">
    <name type="scientific">Grimontia hollisae</name>
    <name type="common">Vibrio hollisae</name>
    <dbReference type="NCBI Taxonomy" id="673"/>
    <lineage>
        <taxon>Bacteria</taxon>
        <taxon>Pseudomonadati</taxon>
        <taxon>Pseudomonadota</taxon>
        <taxon>Gammaproteobacteria</taxon>
        <taxon>Vibrionales</taxon>
        <taxon>Vibrionaceae</taxon>
        <taxon>Grimontia</taxon>
    </lineage>
</organism>
<dbReference type="Proteomes" id="UP000254512">
    <property type="component" value="Unassembled WGS sequence"/>
</dbReference>